<name>A0A427YHX2_9TREE</name>
<evidence type="ECO:0000313" key="2">
    <source>
        <dbReference type="EMBL" id="RSH90684.1"/>
    </source>
</evidence>
<dbReference type="EMBL" id="RSCD01000010">
    <property type="protein sequence ID" value="RSH90684.1"/>
    <property type="molecule type" value="Genomic_DNA"/>
</dbReference>
<evidence type="ECO:0000313" key="3">
    <source>
        <dbReference type="Proteomes" id="UP000279259"/>
    </source>
</evidence>
<organism evidence="2 3">
    <name type="scientific">Saitozyma podzolica</name>
    <dbReference type="NCBI Taxonomy" id="1890683"/>
    <lineage>
        <taxon>Eukaryota</taxon>
        <taxon>Fungi</taxon>
        <taxon>Dikarya</taxon>
        <taxon>Basidiomycota</taxon>
        <taxon>Agaricomycotina</taxon>
        <taxon>Tremellomycetes</taxon>
        <taxon>Tremellales</taxon>
        <taxon>Trimorphomycetaceae</taxon>
        <taxon>Saitozyma</taxon>
    </lineage>
</organism>
<feature type="region of interest" description="Disordered" evidence="1">
    <location>
        <begin position="1"/>
        <end position="44"/>
    </location>
</feature>
<reference evidence="2 3" key="1">
    <citation type="submission" date="2018-11" db="EMBL/GenBank/DDBJ databases">
        <title>Genome sequence of Saitozyma podzolica DSM 27192.</title>
        <authorList>
            <person name="Aliyu H."/>
            <person name="Gorte O."/>
            <person name="Ochsenreither K."/>
        </authorList>
    </citation>
    <scope>NUCLEOTIDE SEQUENCE [LARGE SCALE GENOMIC DNA]</scope>
    <source>
        <strain evidence="2 3">DSM 27192</strain>
    </source>
</reference>
<evidence type="ECO:0008006" key="4">
    <source>
        <dbReference type="Google" id="ProtNLM"/>
    </source>
</evidence>
<keyword evidence="3" id="KW-1185">Reference proteome</keyword>
<sequence length="365" mass="40848">MPKRRAELDAAPSRPGRARLANPLNGRQSRDDEPGTPRTRPPLSPAILADLLPLILSHCDSPALATCLRVSQLFFQASGPILYRHLTYNDRSDPFIGLDPPRGRGKRGHAVPKPTDFSKHALIRHTRTIDIETHTSQCGNLSPKGWLAHLTSLRAVRIIAEPQDLFELCSEDPCNLVDVLQPPTVVIHGLSSPCAEIPFGLDRPQWSTVNKVVLRFVPSWEVYRASRDYRIYNIIPPTVQHVVLHFTPVGGRPVFADGPGRLFVDDFDDDEADDEFGLRVTLEGLADLYADLMVSNTERRYTVLDPGRSIQSGRVSLRAVNRMALSDERRAQVLDRLEFKGLREYVADRGVDGEYLASEVEQWAI</sequence>
<protein>
    <recommendedName>
        <fullName evidence="4">F-box domain-containing protein</fullName>
    </recommendedName>
</protein>
<gene>
    <name evidence="2" type="ORF">EHS25_001289</name>
</gene>
<accession>A0A427YHX2</accession>
<proteinExistence type="predicted"/>
<dbReference type="OrthoDB" id="10304051at2759"/>
<comment type="caution">
    <text evidence="2">The sequence shown here is derived from an EMBL/GenBank/DDBJ whole genome shotgun (WGS) entry which is preliminary data.</text>
</comment>
<evidence type="ECO:0000256" key="1">
    <source>
        <dbReference type="SAM" id="MobiDB-lite"/>
    </source>
</evidence>
<dbReference type="Proteomes" id="UP000279259">
    <property type="component" value="Unassembled WGS sequence"/>
</dbReference>
<dbReference type="AlphaFoldDB" id="A0A427YHX2"/>